<keyword evidence="8 14" id="KW-0067">ATP-binding</keyword>
<evidence type="ECO:0000256" key="7">
    <source>
        <dbReference type="ARBA" id="ARBA00022806"/>
    </source>
</evidence>
<evidence type="ECO:0000256" key="4">
    <source>
        <dbReference type="ARBA" id="ARBA00022741"/>
    </source>
</evidence>
<comment type="subcellular location">
    <subcellularLocation>
        <location evidence="1">Nucleus</location>
    </subcellularLocation>
</comment>
<evidence type="ECO:0000256" key="11">
    <source>
        <dbReference type="ARBA" id="ARBA00023242"/>
    </source>
</evidence>
<name>A0A4P9VZM4_9FUNG</name>
<feature type="region of interest" description="Disordered" evidence="15">
    <location>
        <begin position="1"/>
        <end position="81"/>
    </location>
</feature>
<reference evidence="18" key="1">
    <citation type="journal article" date="2018" name="Nat. Microbiol.">
        <title>Leveraging single-cell genomics to expand the fungal tree of life.</title>
        <authorList>
            <person name="Ahrendt S.R."/>
            <person name="Quandt C.A."/>
            <person name="Ciobanu D."/>
            <person name="Clum A."/>
            <person name="Salamov A."/>
            <person name="Andreopoulos B."/>
            <person name="Cheng J.F."/>
            <person name="Woyke T."/>
            <person name="Pelin A."/>
            <person name="Henrissat B."/>
            <person name="Reynolds N.K."/>
            <person name="Benny G.L."/>
            <person name="Smith M.E."/>
            <person name="James T.Y."/>
            <person name="Grigoriev I.V."/>
        </authorList>
    </citation>
    <scope>NUCLEOTIDE SEQUENCE [LARGE SCALE GENOMIC DNA]</scope>
</reference>
<evidence type="ECO:0000256" key="3">
    <source>
        <dbReference type="ARBA" id="ARBA00012551"/>
    </source>
</evidence>
<dbReference type="InterPro" id="IPR012340">
    <property type="entry name" value="NA-bd_OB-fold"/>
</dbReference>
<dbReference type="SUPFAM" id="SSF50249">
    <property type="entry name" value="Nucleic acid-binding proteins"/>
    <property type="match status" value="1"/>
</dbReference>
<dbReference type="SMART" id="SM00350">
    <property type="entry name" value="MCM"/>
    <property type="match status" value="1"/>
</dbReference>
<feature type="region of interest" description="Disordered" evidence="15">
    <location>
        <begin position="207"/>
        <end position="226"/>
    </location>
</feature>
<dbReference type="SMART" id="SM00382">
    <property type="entry name" value="AAA"/>
    <property type="match status" value="1"/>
</dbReference>
<dbReference type="Gene3D" id="2.20.28.10">
    <property type="match status" value="1"/>
</dbReference>
<keyword evidence="6" id="KW-0378">Hydrolase</keyword>
<dbReference type="Pfam" id="PF17207">
    <property type="entry name" value="MCM_OB"/>
    <property type="match status" value="1"/>
</dbReference>
<evidence type="ECO:0000256" key="1">
    <source>
        <dbReference type="ARBA" id="ARBA00004123"/>
    </source>
</evidence>
<dbReference type="InterPro" id="IPR001208">
    <property type="entry name" value="MCM_dom"/>
</dbReference>
<dbReference type="Pfam" id="PF00493">
    <property type="entry name" value="MCM"/>
    <property type="match status" value="1"/>
</dbReference>
<keyword evidence="4 14" id="KW-0547">Nucleotide-binding</keyword>
<evidence type="ECO:0000256" key="6">
    <source>
        <dbReference type="ARBA" id="ARBA00022801"/>
    </source>
</evidence>
<dbReference type="AlphaFoldDB" id="A0A4P9VZM4"/>
<dbReference type="FunFam" id="2.20.28.10:FF:000007">
    <property type="entry name" value="DNA helicase MCM8 isoform X1"/>
    <property type="match status" value="1"/>
</dbReference>
<protein>
    <recommendedName>
        <fullName evidence="3">DNA helicase</fullName>
        <ecNumber evidence="3">3.6.4.12</ecNumber>
    </recommendedName>
    <alternativeName>
        <fullName evidence="12">Minichromosome maintenance 8</fullName>
    </alternativeName>
</protein>
<dbReference type="GO" id="GO:0043596">
    <property type="term" value="C:nuclear replication fork"/>
    <property type="evidence" value="ECO:0007669"/>
    <property type="project" value="UniProtKB-ARBA"/>
</dbReference>
<dbReference type="PANTHER" id="PTHR11630">
    <property type="entry name" value="DNA REPLICATION LICENSING FACTOR MCM FAMILY MEMBER"/>
    <property type="match status" value="1"/>
</dbReference>
<dbReference type="GO" id="GO:0017116">
    <property type="term" value="F:single-stranded DNA helicase activity"/>
    <property type="evidence" value="ECO:0007669"/>
    <property type="project" value="TreeGrafter"/>
</dbReference>
<dbReference type="GO" id="GO:0042555">
    <property type="term" value="C:MCM complex"/>
    <property type="evidence" value="ECO:0007669"/>
    <property type="project" value="UniProtKB-ARBA"/>
</dbReference>
<dbReference type="GO" id="GO:0003697">
    <property type="term" value="F:single-stranded DNA binding"/>
    <property type="evidence" value="ECO:0007669"/>
    <property type="project" value="TreeGrafter"/>
</dbReference>
<evidence type="ECO:0000256" key="12">
    <source>
        <dbReference type="ARBA" id="ARBA00042306"/>
    </source>
</evidence>
<dbReference type="Proteomes" id="UP000269721">
    <property type="component" value="Unassembled WGS sequence"/>
</dbReference>
<dbReference type="GO" id="GO:0000724">
    <property type="term" value="P:double-strand break repair via homologous recombination"/>
    <property type="evidence" value="ECO:0007669"/>
    <property type="project" value="UniProtKB-ARBA"/>
</dbReference>
<dbReference type="PROSITE" id="PS00847">
    <property type="entry name" value="MCM_1"/>
    <property type="match status" value="1"/>
</dbReference>
<sequence>MDAADNGWDRGSGGGGGGRGGGGGPSRQVESIGWNRGSGRGRGGGRGGRGGRGGWRGRGSGGGGGGGISGGGGGGGAGRRNRRVEGDPCPYLAPWELREAWFWSLGTRMLTHLPRPHFLSSTEPYTDTHESVPVITSLITYFARFFQLQQELGASAADAESDDETDEVLVDYKDLQAHSGVAEMDMRLRERPADTLACLGLAVDEAMRRRRSPSEPRSSPSGARPKTVRIVNHTEITPLKNLKSNLFGKFITVRGTIVRVSSVGPQVSHMAFTCETCNERQTVKFTDGKYAPPSRCVGFHCKGRGFAPDRWVGSGTETVDWQRVRVQEKLADNEIDAGRIPRTVECELAEYLVDSVVPGDVVSVSGIVKVLAAEEGKGKNKTSEMHIFYLDANYLSKVGAGAAPSSSGSAPSSTSQPTPPDNQEETCDDPAADKDHVELSDRELAAIREIVAEGDVFRLLVHSLCPSIFGHDIVKGVGLNVNMNEVRYFRTTGLLLTLFGGRRRNLEENEIAIRSDPHILVVGDPGLGKSQLLSATVKVAPRGVYVCGNTTTTSGLTVTLSKDADTGDTALEAGALVLGDRGVCCIDELDKMTEHQALLEAMEQQSISIAKAGMVCSLPARTSVVAAANPVGGHYSKGKTVSENLKMNTALLSRFDLVFILLDRPDQDMDRFLSEHIMKVRWGSRVASLREAQEGGTGQRLAAGYVRYTP</sequence>
<dbReference type="Gene3D" id="2.40.50.140">
    <property type="entry name" value="Nucleic acid-binding proteins"/>
    <property type="match status" value="1"/>
</dbReference>
<dbReference type="PROSITE" id="PS50051">
    <property type="entry name" value="MCM_2"/>
    <property type="match status" value="1"/>
</dbReference>
<comment type="similarity">
    <text evidence="2 14">Belongs to the MCM family.</text>
</comment>
<dbReference type="EMBL" id="KZ999235">
    <property type="protein sequence ID" value="RKO85279.1"/>
    <property type="molecule type" value="Genomic_DNA"/>
</dbReference>
<keyword evidence="11" id="KW-0539">Nucleus</keyword>
<comment type="catalytic activity">
    <reaction evidence="13">
        <text>ATP + H2O = ADP + phosphate + H(+)</text>
        <dbReference type="Rhea" id="RHEA:13065"/>
        <dbReference type="ChEBI" id="CHEBI:15377"/>
        <dbReference type="ChEBI" id="CHEBI:15378"/>
        <dbReference type="ChEBI" id="CHEBI:30616"/>
        <dbReference type="ChEBI" id="CHEBI:43474"/>
        <dbReference type="ChEBI" id="CHEBI:456216"/>
        <dbReference type="EC" id="3.6.4.12"/>
    </reaction>
</comment>
<dbReference type="Gene3D" id="3.40.50.300">
    <property type="entry name" value="P-loop containing nucleotide triphosphate hydrolases"/>
    <property type="match status" value="1"/>
</dbReference>
<dbReference type="GO" id="GO:0005524">
    <property type="term" value="F:ATP binding"/>
    <property type="evidence" value="ECO:0007669"/>
    <property type="project" value="UniProtKB-KW"/>
</dbReference>
<feature type="domain" description="MCM C-terminal AAA(+) ATPase" evidence="16">
    <location>
        <begin position="456"/>
        <end position="677"/>
    </location>
</feature>
<keyword evidence="7" id="KW-0347">Helicase</keyword>
<keyword evidence="18" id="KW-1185">Reference proteome</keyword>
<keyword evidence="5" id="KW-0227">DNA damage</keyword>
<evidence type="ECO:0000256" key="8">
    <source>
        <dbReference type="ARBA" id="ARBA00022840"/>
    </source>
</evidence>
<evidence type="ECO:0000256" key="5">
    <source>
        <dbReference type="ARBA" id="ARBA00022763"/>
    </source>
</evidence>
<evidence type="ECO:0000256" key="13">
    <source>
        <dbReference type="ARBA" id="ARBA00047995"/>
    </source>
</evidence>
<evidence type="ECO:0000313" key="17">
    <source>
        <dbReference type="EMBL" id="RKO85279.1"/>
    </source>
</evidence>
<dbReference type="OrthoDB" id="7462577at2759"/>
<dbReference type="EC" id="3.6.4.12" evidence="3"/>
<evidence type="ECO:0000256" key="10">
    <source>
        <dbReference type="ARBA" id="ARBA00023204"/>
    </source>
</evidence>
<evidence type="ECO:0000259" key="16">
    <source>
        <dbReference type="PROSITE" id="PS50051"/>
    </source>
</evidence>
<dbReference type="PRINTS" id="PR01657">
    <property type="entry name" value="MCMFAMILY"/>
</dbReference>
<dbReference type="InterPro" id="IPR018525">
    <property type="entry name" value="MCM_CS"/>
</dbReference>
<organism evidence="17 18">
    <name type="scientific">Blyttiomyces helicus</name>
    <dbReference type="NCBI Taxonomy" id="388810"/>
    <lineage>
        <taxon>Eukaryota</taxon>
        <taxon>Fungi</taxon>
        <taxon>Fungi incertae sedis</taxon>
        <taxon>Chytridiomycota</taxon>
        <taxon>Chytridiomycota incertae sedis</taxon>
        <taxon>Chytridiomycetes</taxon>
        <taxon>Chytridiomycetes incertae sedis</taxon>
        <taxon>Blyttiomyces</taxon>
    </lineage>
</organism>
<feature type="compositionally biased region" description="Gly residues" evidence="15">
    <location>
        <begin position="36"/>
        <end position="78"/>
    </location>
</feature>
<evidence type="ECO:0000256" key="9">
    <source>
        <dbReference type="ARBA" id="ARBA00023125"/>
    </source>
</evidence>
<feature type="compositionally biased region" description="Gly residues" evidence="15">
    <location>
        <begin position="10"/>
        <end position="25"/>
    </location>
</feature>
<dbReference type="PANTHER" id="PTHR11630:SF47">
    <property type="entry name" value="DNA HELICASE MCM8"/>
    <property type="match status" value="1"/>
</dbReference>
<feature type="region of interest" description="Disordered" evidence="15">
    <location>
        <begin position="401"/>
        <end position="431"/>
    </location>
</feature>
<dbReference type="InterPro" id="IPR003593">
    <property type="entry name" value="AAA+_ATPase"/>
</dbReference>
<keyword evidence="9 14" id="KW-0238">DNA-binding</keyword>
<evidence type="ECO:0000256" key="2">
    <source>
        <dbReference type="ARBA" id="ARBA00008010"/>
    </source>
</evidence>
<dbReference type="InterPro" id="IPR027417">
    <property type="entry name" value="P-loop_NTPase"/>
</dbReference>
<dbReference type="GO" id="GO:0031261">
    <property type="term" value="C:DNA replication preinitiation complex"/>
    <property type="evidence" value="ECO:0007669"/>
    <property type="project" value="UniProtKB-ARBA"/>
</dbReference>
<dbReference type="SUPFAM" id="SSF52540">
    <property type="entry name" value="P-loop containing nucleoside triphosphate hydrolases"/>
    <property type="match status" value="1"/>
</dbReference>
<dbReference type="GO" id="GO:0006279">
    <property type="term" value="P:premeiotic DNA replication"/>
    <property type="evidence" value="ECO:0007669"/>
    <property type="project" value="UniProtKB-ARBA"/>
</dbReference>
<keyword evidence="10" id="KW-0234">DNA repair</keyword>
<evidence type="ECO:0000313" key="18">
    <source>
        <dbReference type="Proteomes" id="UP000269721"/>
    </source>
</evidence>
<dbReference type="InterPro" id="IPR031327">
    <property type="entry name" value="MCM"/>
</dbReference>
<gene>
    <name evidence="17" type="ORF">BDK51DRAFT_48177</name>
</gene>
<dbReference type="GO" id="GO:0005656">
    <property type="term" value="C:nuclear pre-replicative complex"/>
    <property type="evidence" value="ECO:0007669"/>
    <property type="project" value="UniProtKB-ARBA"/>
</dbReference>
<accession>A0A4P9VZM4</accession>
<feature type="compositionally biased region" description="Low complexity" evidence="15">
    <location>
        <begin position="401"/>
        <end position="416"/>
    </location>
</feature>
<proteinExistence type="inferred from homology"/>
<dbReference type="InterPro" id="IPR033762">
    <property type="entry name" value="MCM_OB"/>
</dbReference>
<dbReference type="GO" id="GO:0016787">
    <property type="term" value="F:hydrolase activity"/>
    <property type="evidence" value="ECO:0007669"/>
    <property type="project" value="UniProtKB-KW"/>
</dbReference>
<evidence type="ECO:0000256" key="14">
    <source>
        <dbReference type="RuleBase" id="RU004070"/>
    </source>
</evidence>
<evidence type="ECO:0000256" key="15">
    <source>
        <dbReference type="SAM" id="MobiDB-lite"/>
    </source>
</evidence>